<dbReference type="OrthoDB" id="74314at2759"/>
<keyword evidence="1" id="KW-1133">Transmembrane helix</keyword>
<dbReference type="AlphaFoldDB" id="A0A0V1L8G2"/>
<dbReference type="Proteomes" id="UP000054721">
    <property type="component" value="Unassembled WGS sequence"/>
</dbReference>
<keyword evidence="3" id="KW-1185">Reference proteome</keyword>
<protein>
    <submittedName>
        <fullName evidence="2">Uncharacterized protein</fullName>
    </submittedName>
</protein>
<keyword evidence="1" id="KW-0812">Transmembrane</keyword>
<evidence type="ECO:0000313" key="2">
    <source>
        <dbReference type="EMBL" id="KRZ55844.1"/>
    </source>
</evidence>
<feature type="transmembrane region" description="Helical" evidence="1">
    <location>
        <begin position="60"/>
        <end position="81"/>
    </location>
</feature>
<evidence type="ECO:0000256" key="1">
    <source>
        <dbReference type="SAM" id="Phobius"/>
    </source>
</evidence>
<accession>A0A0V1L8G2</accession>
<organism evidence="2 3">
    <name type="scientific">Trichinella nativa</name>
    <dbReference type="NCBI Taxonomy" id="6335"/>
    <lineage>
        <taxon>Eukaryota</taxon>
        <taxon>Metazoa</taxon>
        <taxon>Ecdysozoa</taxon>
        <taxon>Nematoda</taxon>
        <taxon>Enoplea</taxon>
        <taxon>Dorylaimia</taxon>
        <taxon>Trichinellida</taxon>
        <taxon>Trichinellidae</taxon>
        <taxon>Trichinella</taxon>
    </lineage>
</organism>
<keyword evidence="1" id="KW-0472">Membrane</keyword>
<name>A0A0V1L8G2_9BILA</name>
<reference evidence="2 3" key="1">
    <citation type="submission" date="2015-05" db="EMBL/GenBank/DDBJ databases">
        <title>Evolution of Trichinella species and genotypes.</title>
        <authorList>
            <person name="Korhonen P.K."/>
            <person name="Edoardo P."/>
            <person name="Giuseppe L.R."/>
            <person name="Gasser R.B."/>
        </authorList>
    </citation>
    <scope>NUCLEOTIDE SEQUENCE [LARGE SCALE GENOMIC DNA]</scope>
    <source>
        <strain evidence="2">ISS10</strain>
    </source>
</reference>
<sequence length="90" mass="10264">MENQYNSDVEYWQLNASAESRTSFSARSWLWQRAVKWREQGRRTKSQPTRESGPLFCQTWPAGLASACIASAVVIFSFQLVHLGDKPVGR</sequence>
<comment type="caution">
    <text evidence="2">The sequence shown here is derived from an EMBL/GenBank/DDBJ whole genome shotgun (WGS) entry which is preliminary data.</text>
</comment>
<gene>
    <name evidence="2" type="ORF">T02_8157</name>
</gene>
<proteinExistence type="predicted"/>
<evidence type="ECO:0000313" key="3">
    <source>
        <dbReference type="Proteomes" id="UP000054721"/>
    </source>
</evidence>
<dbReference type="EMBL" id="JYDW01000106">
    <property type="protein sequence ID" value="KRZ55844.1"/>
    <property type="molecule type" value="Genomic_DNA"/>
</dbReference>